<dbReference type="EMBL" id="JAENIK010000012">
    <property type="protein sequence ID" value="MBK1817710.1"/>
    <property type="molecule type" value="Genomic_DNA"/>
</dbReference>
<accession>A0A934R922</accession>
<evidence type="ECO:0000313" key="3">
    <source>
        <dbReference type="Proteomes" id="UP000600139"/>
    </source>
</evidence>
<comment type="caution">
    <text evidence="2">The sequence shown here is derived from an EMBL/GenBank/DDBJ whole genome shotgun (WGS) entry which is preliminary data.</text>
</comment>
<feature type="compositionally biased region" description="Basic and acidic residues" evidence="1">
    <location>
        <begin position="31"/>
        <end position="45"/>
    </location>
</feature>
<protein>
    <submittedName>
        <fullName evidence="2">Uncharacterized protein</fullName>
    </submittedName>
</protein>
<dbReference type="Proteomes" id="UP000600139">
    <property type="component" value="Unassembled WGS sequence"/>
</dbReference>
<proteinExistence type="predicted"/>
<organism evidence="2 3">
    <name type="scientific">Luteolibacter yonseiensis</name>
    <dbReference type="NCBI Taxonomy" id="1144680"/>
    <lineage>
        <taxon>Bacteria</taxon>
        <taxon>Pseudomonadati</taxon>
        <taxon>Verrucomicrobiota</taxon>
        <taxon>Verrucomicrobiia</taxon>
        <taxon>Verrucomicrobiales</taxon>
        <taxon>Verrucomicrobiaceae</taxon>
        <taxon>Luteolibacter</taxon>
    </lineage>
</organism>
<evidence type="ECO:0000313" key="2">
    <source>
        <dbReference type="EMBL" id="MBK1817710.1"/>
    </source>
</evidence>
<gene>
    <name evidence="2" type="ORF">JIN84_18975</name>
</gene>
<feature type="region of interest" description="Disordered" evidence="1">
    <location>
        <begin position="31"/>
        <end position="58"/>
    </location>
</feature>
<dbReference type="RefSeq" id="WP_200352645.1">
    <property type="nucleotide sequence ID" value="NZ_BAABHZ010000001.1"/>
</dbReference>
<reference evidence="2" key="1">
    <citation type="submission" date="2021-01" db="EMBL/GenBank/DDBJ databases">
        <title>Modified the classification status of verrucomicrobia.</title>
        <authorList>
            <person name="Feng X."/>
        </authorList>
    </citation>
    <scope>NUCLEOTIDE SEQUENCE</scope>
    <source>
        <strain evidence="2">JCM 18052</strain>
    </source>
</reference>
<keyword evidence="3" id="KW-1185">Reference proteome</keyword>
<dbReference type="AlphaFoldDB" id="A0A934R922"/>
<sequence>MFPRNRQGWWLVMLLLSIALSMLFKIGDRTEKEPAADEKPNRSDTRAMVSDAPPRGYRSTGDFLRDVETLFGRHEAGRAHLLSRKETVDSELHLLGVEPPAPDEVRNIRQQVERLLSEVAPGNHTLAEARLAKLIQEYDPYGYEGRRVIQIDVPDEPNGRLTGFTCQAPDFTEITARFINGEMMDLQNLRGYSASYAGMPLTRFDALIVMDDQENR</sequence>
<name>A0A934R922_9BACT</name>
<evidence type="ECO:0000256" key="1">
    <source>
        <dbReference type="SAM" id="MobiDB-lite"/>
    </source>
</evidence>